<evidence type="ECO:0000313" key="4">
    <source>
        <dbReference type="Proteomes" id="UP000070578"/>
    </source>
</evidence>
<dbReference type="PATRIC" id="fig|1796491.3.peg.1213"/>
<dbReference type="Pfam" id="PF04972">
    <property type="entry name" value="BON"/>
    <property type="match status" value="1"/>
</dbReference>
<evidence type="ECO:0000259" key="2">
    <source>
        <dbReference type="PROSITE" id="PS50914"/>
    </source>
</evidence>
<feature type="chain" id="PRO_5007484021" evidence="1">
    <location>
        <begin position="24"/>
        <end position="105"/>
    </location>
</feature>
<evidence type="ECO:0000256" key="1">
    <source>
        <dbReference type="SAM" id="SignalP"/>
    </source>
</evidence>
<gene>
    <name evidence="3" type="ORF">AWT59_1111</name>
</gene>
<dbReference type="InterPro" id="IPR014004">
    <property type="entry name" value="Transpt-assoc_nodulatn_dom_bac"/>
</dbReference>
<dbReference type="EMBL" id="LSLI01000019">
    <property type="protein sequence ID" value="KXS32789.1"/>
    <property type="molecule type" value="Genomic_DNA"/>
</dbReference>
<dbReference type="InterPro" id="IPR051686">
    <property type="entry name" value="Lipoprotein_DolP"/>
</dbReference>
<dbReference type="InterPro" id="IPR007055">
    <property type="entry name" value="BON_dom"/>
</dbReference>
<dbReference type="AlphaFoldDB" id="A0A139BUX1"/>
<protein>
    <submittedName>
        <fullName evidence="3">Secreted protein containing Transport-associated domain protein</fullName>
    </submittedName>
</protein>
<name>A0A139BUX1_9PROT</name>
<proteinExistence type="predicted"/>
<organism evidence="3 4">
    <name type="scientific">Candidatus Gallionella acididurans</name>
    <dbReference type="NCBI Taxonomy" id="1796491"/>
    <lineage>
        <taxon>Bacteria</taxon>
        <taxon>Pseudomonadati</taxon>
        <taxon>Pseudomonadota</taxon>
        <taxon>Betaproteobacteria</taxon>
        <taxon>Nitrosomonadales</taxon>
        <taxon>Gallionellaceae</taxon>
        <taxon>Gallionella</taxon>
    </lineage>
</organism>
<dbReference type="Proteomes" id="UP000070578">
    <property type="component" value="Unassembled WGS sequence"/>
</dbReference>
<feature type="signal peptide" evidence="1">
    <location>
        <begin position="1"/>
        <end position="23"/>
    </location>
</feature>
<dbReference type="PROSITE" id="PS50914">
    <property type="entry name" value="BON"/>
    <property type="match status" value="1"/>
</dbReference>
<feature type="domain" description="BON" evidence="2">
    <location>
        <begin position="36"/>
        <end position="104"/>
    </location>
</feature>
<dbReference type="Gene3D" id="3.30.1340.30">
    <property type="match status" value="1"/>
</dbReference>
<reference evidence="3 4" key="1">
    <citation type="submission" date="2016-02" db="EMBL/GenBank/DDBJ databases">
        <authorList>
            <person name="Wen L."/>
            <person name="He K."/>
            <person name="Yang H."/>
        </authorList>
    </citation>
    <scope>NUCLEOTIDE SEQUENCE [LARGE SCALE GENOMIC DNA]</scope>
    <source>
        <strain evidence="3">ShG14-8</strain>
    </source>
</reference>
<dbReference type="PANTHER" id="PTHR34606">
    <property type="entry name" value="BON DOMAIN-CONTAINING PROTEIN"/>
    <property type="match status" value="1"/>
</dbReference>
<keyword evidence="1" id="KW-0732">Signal</keyword>
<sequence length="105" mass="11122">MNIKIVGVFLLAAALLMPAFSSAADTSTDTTGQYIDDSTITTKVKASFANDKWVQGRDISVRTDHGVVDLTGTVGSTKESDRATALATKIEAVKAVHNNLKINPN</sequence>
<evidence type="ECO:0000313" key="3">
    <source>
        <dbReference type="EMBL" id="KXS32789.1"/>
    </source>
</evidence>
<dbReference type="SMART" id="SM00749">
    <property type="entry name" value="BON"/>
    <property type="match status" value="1"/>
</dbReference>
<reference evidence="3 4" key="2">
    <citation type="submission" date="2016-03" db="EMBL/GenBank/DDBJ databases">
        <title>New uncultured bacterium of the family Gallionellaceae from acid mine drainage: description and reconstruction of genome based on metagenomic analysis of microbial community.</title>
        <authorList>
            <person name="Kadnikov V."/>
            <person name="Ivasenko D."/>
            <person name="Beletsky A."/>
            <person name="Mardanov A."/>
            <person name="Danilova E."/>
            <person name="Pimenov N."/>
            <person name="Karnachuk O."/>
            <person name="Ravin N."/>
        </authorList>
    </citation>
    <scope>NUCLEOTIDE SEQUENCE [LARGE SCALE GENOMIC DNA]</scope>
    <source>
        <strain evidence="3">ShG14-8</strain>
    </source>
</reference>
<dbReference type="PANTHER" id="PTHR34606:SF15">
    <property type="entry name" value="BON DOMAIN-CONTAINING PROTEIN"/>
    <property type="match status" value="1"/>
</dbReference>
<accession>A0A139BUX1</accession>
<comment type="caution">
    <text evidence="3">The sequence shown here is derived from an EMBL/GenBank/DDBJ whole genome shotgun (WGS) entry which is preliminary data.</text>
</comment>